<dbReference type="Pfam" id="PF17919">
    <property type="entry name" value="RT_RNaseH_2"/>
    <property type="match status" value="1"/>
</dbReference>
<dbReference type="PANTHER" id="PTHR33064">
    <property type="entry name" value="POL PROTEIN"/>
    <property type="match status" value="1"/>
</dbReference>
<dbReference type="InterPro" id="IPR043502">
    <property type="entry name" value="DNA/RNA_pol_sf"/>
</dbReference>
<protein>
    <recommendedName>
        <fullName evidence="2">Reverse transcriptase/retrotransposon-derived protein RNase H-like domain-containing protein</fullName>
    </recommendedName>
</protein>
<gene>
    <name evidence="3" type="ORF">PECUL_23A022043</name>
</gene>
<name>A0AAD1WYT4_PELCU</name>
<evidence type="ECO:0000259" key="2">
    <source>
        <dbReference type="Pfam" id="PF17919"/>
    </source>
</evidence>
<dbReference type="Proteomes" id="UP001295444">
    <property type="component" value="Chromosome 13"/>
</dbReference>
<proteinExistence type="predicted"/>
<accession>A0AAD1WYT4</accession>
<dbReference type="PANTHER" id="PTHR33064:SF37">
    <property type="entry name" value="RIBONUCLEASE H"/>
    <property type="match status" value="1"/>
</dbReference>
<dbReference type="Gene3D" id="3.30.70.270">
    <property type="match status" value="1"/>
</dbReference>
<dbReference type="InterPro" id="IPR043128">
    <property type="entry name" value="Rev_trsase/Diguanyl_cyclase"/>
</dbReference>
<feature type="domain" description="Reverse transcriptase/retrotransposon-derived protein RNase H-like" evidence="2">
    <location>
        <begin position="183"/>
        <end position="279"/>
    </location>
</feature>
<keyword evidence="4" id="KW-1185">Reference proteome</keyword>
<dbReference type="SUPFAM" id="SSF56672">
    <property type="entry name" value="DNA/RNA polymerases"/>
    <property type="match status" value="1"/>
</dbReference>
<evidence type="ECO:0000256" key="1">
    <source>
        <dbReference type="SAM" id="MobiDB-lite"/>
    </source>
</evidence>
<dbReference type="Gene3D" id="3.10.20.370">
    <property type="match status" value="1"/>
</dbReference>
<sequence length="324" mass="36286">MATGGMSVHTPGNPRKPHTPPTTPQFSKYARLSVYLDTLTQGYVDSPAVYSLVLQHTLKNMDHRSWFRPFCKMLMICCYVALAMRQALWILSATVGHKVVKHKMQLCKSKVEYLGFVLALGTRQLSPKRIEVIQRIPTPTTRKELLTFLGMINYCRQWIPECSHYDSILREAVRSDSPENVCWSPDMLAAYIALTVVIVQAQALGLPVYCKPFHLYARDNCKTMAAVCAQEQGGGMRPIAFFSKVVRALVQGMPACLRALIACAMAVETATTITLGHPTILHASHQVTQLMTNLTTQHMTAQRFSGYEILFFNTQNLSFGINKV</sequence>
<dbReference type="AlphaFoldDB" id="A0AAD1WYT4"/>
<dbReference type="InterPro" id="IPR051320">
    <property type="entry name" value="Viral_Replic_Matur_Polypro"/>
</dbReference>
<evidence type="ECO:0000313" key="4">
    <source>
        <dbReference type="Proteomes" id="UP001295444"/>
    </source>
</evidence>
<evidence type="ECO:0000313" key="3">
    <source>
        <dbReference type="EMBL" id="CAH2328191.1"/>
    </source>
</evidence>
<dbReference type="EMBL" id="OW240924">
    <property type="protein sequence ID" value="CAH2328191.1"/>
    <property type="molecule type" value="Genomic_DNA"/>
</dbReference>
<reference evidence="3" key="1">
    <citation type="submission" date="2022-03" db="EMBL/GenBank/DDBJ databases">
        <authorList>
            <person name="Alioto T."/>
            <person name="Alioto T."/>
            <person name="Gomez Garrido J."/>
        </authorList>
    </citation>
    <scope>NUCLEOTIDE SEQUENCE</scope>
</reference>
<feature type="region of interest" description="Disordered" evidence="1">
    <location>
        <begin position="1"/>
        <end position="25"/>
    </location>
</feature>
<dbReference type="InterPro" id="IPR041577">
    <property type="entry name" value="RT_RNaseH_2"/>
</dbReference>
<organism evidence="3 4">
    <name type="scientific">Pelobates cultripes</name>
    <name type="common">Western spadefoot toad</name>
    <dbReference type="NCBI Taxonomy" id="61616"/>
    <lineage>
        <taxon>Eukaryota</taxon>
        <taxon>Metazoa</taxon>
        <taxon>Chordata</taxon>
        <taxon>Craniata</taxon>
        <taxon>Vertebrata</taxon>
        <taxon>Euteleostomi</taxon>
        <taxon>Amphibia</taxon>
        <taxon>Batrachia</taxon>
        <taxon>Anura</taxon>
        <taxon>Pelobatoidea</taxon>
        <taxon>Pelobatidae</taxon>
        <taxon>Pelobates</taxon>
    </lineage>
</organism>